<dbReference type="Gene3D" id="3.30.710.10">
    <property type="entry name" value="Potassium Channel Kv1.1, Chain A"/>
    <property type="match status" value="1"/>
</dbReference>
<dbReference type="SMART" id="SM00225">
    <property type="entry name" value="BTB"/>
    <property type="match status" value="1"/>
</dbReference>
<dbReference type="InterPro" id="IPR011333">
    <property type="entry name" value="SKP1/BTB/POZ_sf"/>
</dbReference>
<dbReference type="InterPro" id="IPR008974">
    <property type="entry name" value="TRAF-like"/>
</dbReference>
<dbReference type="AlphaFoldDB" id="A0AAV4Q426"/>
<sequence length="358" mass="41362">MVTETSSYDQYQFTYVWTIYDFVLCPQLQGSAIISQTFVVYELGGTSWRLYLYPRGKTNPDYVLVYLYRESNGCWKNQVVVDLKISIENGEGVQISCKLANNVLFEENDIWKGIQFLKREKLMWFLQNSNSNTLILRCEMSVNIATDICKWSEYTDLQALSDDLLNLHKGEVFTDARLQCENATIDTHKCILAARLSQLSLQLELSVTKHEMEKINTTHIPTSLMKILLCYAYSGKLDLPLSEIPADLYSIASRFRITDLIQKLKSYPKLCYYYTFLNVEQSCFVWRLKKRNVTEGNSTCLVRIVPTESLYVDNVNVSCTIKTNLKDNFVEDINIAFYIDDIQENIPIFLSCNVFATT</sequence>
<dbReference type="Gene3D" id="2.60.210.10">
    <property type="entry name" value="Apoptosis, Tumor Necrosis Factor Receptor Associated Protein 2, Chain A"/>
    <property type="match status" value="1"/>
</dbReference>
<evidence type="ECO:0000313" key="3">
    <source>
        <dbReference type="EMBL" id="GIY03856.1"/>
    </source>
</evidence>
<reference evidence="3 4" key="1">
    <citation type="submission" date="2021-06" db="EMBL/GenBank/DDBJ databases">
        <title>Caerostris darwini draft genome.</title>
        <authorList>
            <person name="Kono N."/>
            <person name="Arakawa K."/>
        </authorList>
    </citation>
    <scope>NUCLEOTIDE SEQUENCE [LARGE SCALE GENOMIC DNA]</scope>
</reference>
<evidence type="ECO:0000259" key="2">
    <source>
        <dbReference type="PROSITE" id="PS50144"/>
    </source>
</evidence>
<feature type="domain" description="BTB" evidence="1">
    <location>
        <begin position="174"/>
        <end position="241"/>
    </location>
</feature>
<dbReference type="InterPro" id="IPR002083">
    <property type="entry name" value="MATH/TRAF_dom"/>
</dbReference>
<dbReference type="Pfam" id="PF00651">
    <property type="entry name" value="BTB"/>
    <property type="match status" value="1"/>
</dbReference>
<protein>
    <submittedName>
        <fullName evidence="3">Speckle-type POZ protein</fullName>
    </submittedName>
</protein>
<dbReference type="PANTHER" id="PTHR26379">
    <property type="entry name" value="BTB/POZ AND MATH DOMAIN-CONTAINING PROTEIN 1"/>
    <property type="match status" value="1"/>
</dbReference>
<dbReference type="PROSITE" id="PS50144">
    <property type="entry name" value="MATH"/>
    <property type="match status" value="1"/>
</dbReference>
<evidence type="ECO:0000259" key="1">
    <source>
        <dbReference type="PROSITE" id="PS50097"/>
    </source>
</evidence>
<feature type="domain" description="MATH" evidence="2">
    <location>
        <begin position="12"/>
        <end position="140"/>
    </location>
</feature>
<dbReference type="InterPro" id="IPR000210">
    <property type="entry name" value="BTB/POZ_dom"/>
</dbReference>
<dbReference type="CDD" id="cd00121">
    <property type="entry name" value="MATH"/>
    <property type="match status" value="1"/>
</dbReference>
<dbReference type="Proteomes" id="UP001054837">
    <property type="component" value="Unassembled WGS sequence"/>
</dbReference>
<dbReference type="Pfam" id="PF22486">
    <property type="entry name" value="MATH_2"/>
    <property type="match status" value="1"/>
</dbReference>
<dbReference type="SUPFAM" id="SSF54695">
    <property type="entry name" value="POZ domain"/>
    <property type="match status" value="1"/>
</dbReference>
<proteinExistence type="predicted"/>
<organism evidence="3 4">
    <name type="scientific">Caerostris darwini</name>
    <dbReference type="NCBI Taxonomy" id="1538125"/>
    <lineage>
        <taxon>Eukaryota</taxon>
        <taxon>Metazoa</taxon>
        <taxon>Ecdysozoa</taxon>
        <taxon>Arthropoda</taxon>
        <taxon>Chelicerata</taxon>
        <taxon>Arachnida</taxon>
        <taxon>Araneae</taxon>
        <taxon>Araneomorphae</taxon>
        <taxon>Entelegynae</taxon>
        <taxon>Araneoidea</taxon>
        <taxon>Araneidae</taxon>
        <taxon>Caerostris</taxon>
    </lineage>
</organism>
<dbReference type="SUPFAM" id="SSF49599">
    <property type="entry name" value="TRAF domain-like"/>
    <property type="match status" value="1"/>
</dbReference>
<dbReference type="GO" id="GO:0016567">
    <property type="term" value="P:protein ubiquitination"/>
    <property type="evidence" value="ECO:0007669"/>
    <property type="project" value="InterPro"/>
</dbReference>
<gene>
    <name evidence="3" type="primary">SPOP_1</name>
    <name evidence="3" type="ORF">CDAR_125381</name>
</gene>
<name>A0AAV4Q426_9ARAC</name>
<accession>A0AAV4Q426</accession>
<keyword evidence="4" id="KW-1185">Reference proteome</keyword>
<dbReference type="InterPro" id="IPR045005">
    <property type="entry name" value="BPM1-6"/>
</dbReference>
<dbReference type="PROSITE" id="PS50097">
    <property type="entry name" value="BTB"/>
    <property type="match status" value="1"/>
</dbReference>
<dbReference type="PANTHER" id="PTHR26379:SF187">
    <property type="entry name" value="OS07G0655300 PROTEIN"/>
    <property type="match status" value="1"/>
</dbReference>
<comment type="caution">
    <text evidence="3">The sequence shown here is derived from an EMBL/GenBank/DDBJ whole genome shotgun (WGS) entry which is preliminary data.</text>
</comment>
<evidence type="ECO:0000313" key="4">
    <source>
        <dbReference type="Proteomes" id="UP001054837"/>
    </source>
</evidence>
<dbReference type="EMBL" id="BPLQ01003853">
    <property type="protein sequence ID" value="GIY03856.1"/>
    <property type="molecule type" value="Genomic_DNA"/>
</dbReference>